<feature type="compositionally biased region" description="Polar residues" evidence="1">
    <location>
        <begin position="90"/>
        <end position="102"/>
    </location>
</feature>
<keyword evidence="3" id="KW-1185">Reference proteome</keyword>
<dbReference type="Proteomes" id="UP000299102">
    <property type="component" value="Unassembled WGS sequence"/>
</dbReference>
<proteinExistence type="predicted"/>
<dbReference type="AlphaFoldDB" id="A0A4C1Y0M3"/>
<sequence>MSILQVVRSAEVAELAAKFRKAKHGVDRLRIILENQDLIKCERTKKAEEKPSCCNCGQSHTANYGRCPFAPKPRSLLRQNKPKAIDPTTRKVTVTPPETKTSAGGDGCRPVPIPSINPWSSLGEDITTIMSILQVVRNAEVSDLVAKFRKPKHGVDRLKV</sequence>
<feature type="region of interest" description="Disordered" evidence="1">
    <location>
        <begin position="89"/>
        <end position="110"/>
    </location>
</feature>
<evidence type="ECO:0000313" key="3">
    <source>
        <dbReference type="Proteomes" id="UP000299102"/>
    </source>
</evidence>
<evidence type="ECO:0000313" key="2">
    <source>
        <dbReference type="EMBL" id="GBP68077.1"/>
    </source>
</evidence>
<protein>
    <recommendedName>
        <fullName evidence="4">Nucleic-acid-binding protein from transposon X-element</fullName>
    </recommendedName>
</protein>
<dbReference type="EMBL" id="BGZK01001000">
    <property type="protein sequence ID" value="GBP68077.1"/>
    <property type="molecule type" value="Genomic_DNA"/>
</dbReference>
<comment type="caution">
    <text evidence="2">The sequence shown here is derived from an EMBL/GenBank/DDBJ whole genome shotgun (WGS) entry which is preliminary data.</text>
</comment>
<gene>
    <name evidence="2" type="ORF">EVAR_45365_1</name>
</gene>
<organism evidence="2 3">
    <name type="scientific">Eumeta variegata</name>
    <name type="common">Bagworm moth</name>
    <name type="synonym">Eumeta japonica</name>
    <dbReference type="NCBI Taxonomy" id="151549"/>
    <lineage>
        <taxon>Eukaryota</taxon>
        <taxon>Metazoa</taxon>
        <taxon>Ecdysozoa</taxon>
        <taxon>Arthropoda</taxon>
        <taxon>Hexapoda</taxon>
        <taxon>Insecta</taxon>
        <taxon>Pterygota</taxon>
        <taxon>Neoptera</taxon>
        <taxon>Endopterygota</taxon>
        <taxon>Lepidoptera</taxon>
        <taxon>Glossata</taxon>
        <taxon>Ditrysia</taxon>
        <taxon>Tineoidea</taxon>
        <taxon>Psychidae</taxon>
        <taxon>Oiketicinae</taxon>
        <taxon>Eumeta</taxon>
    </lineage>
</organism>
<evidence type="ECO:0008006" key="4">
    <source>
        <dbReference type="Google" id="ProtNLM"/>
    </source>
</evidence>
<name>A0A4C1Y0M3_EUMVA</name>
<evidence type="ECO:0000256" key="1">
    <source>
        <dbReference type="SAM" id="MobiDB-lite"/>
    </source>
</evidence>
<accession>A0A4C1Y0M3</accession>
<reference evidence="2 3" key="1">
    <citation type="journal article" date="2019" name="Commun. Biol.">
        <title>The bagworm genome reveals a unique fibroin gene that provides high tensile strength.</title>
        <authorList>
            <person name="Kono N."/>
            <person name="Nakamura H."/>
            <person name="Ohtoshi R."/>
            <person name="Tomita M."/>
            <person name="Numata K."/>
            <person name="Arakawa K."/>
        </authorList>
    </citation>
    <scope>NUCLEOTIDE SEQUENCE [LARGE SCALE GENOMIC DNA]</scope>
</reference>